<feature type="signal peptide" evidence="5">
    <location>
        <begin position="1"/>
        <end position="25"/>
    </location>
</feature>
<dbReference type="Gene3D" id="3.40.50.1820">
    <property type="entry name" value="alpha/beta hydrolase"/>
    <property type="match status" value="1"/>
</dbReference>
<dbReference type="GO" id="GO:0016787">
    <property type="term" value="F:hydrolase activity"/>
    <property type="evidence" value="ECO:0007669"/>
    <property type="project" value="UniProtKB-KW"/>
</dbReference>
<proteinExistence type="predicted"/>
<keyword evidence="1 6" id="KW-0378">Hydrolase</keyword>
<dbReference type="Proteomes" id="UP001589894">
    <property type="component" value="Unassembled WGS sequence"/>
</dbReference>
<feature type="region of interest" description="Disordered" evidence="4">
    <location>
        <begin position="23"/>
        <end position="74"/>
    </location>
</feature>
<dbReference type="Pfam" id="PF07224">
    <property type="entry name" value="Chlorophyllase"/>
    <property type="match status" value="1"/>
</dbReference>
<evidence type="ECO:0000256" key="4">
    <source>
        <dbReference type="SAM" id="MobiDB-lite"/>
    </source>
</evidence>
<evidence type="ECO:0000256" key="1">
    <source>
        <dbReference type="ARBA" id="ARBA00022801"/>
    </source>
</evidence>
<name>A0ABV6NZF9_9ACTN</name>
<evidence type="ECO:0000256" key="2">
    <source>
        <dbReference type="ARBA" id="ARBA00022963"/>
    </source>
</evidence>
<evidence type="ECO:0000313" key="6">
    <source>
        <dbReference type="EMBL" id="MFC0565413.1"/>
    </source>
</evidence>
<dbReference type="InterPro" id="IPR029058">
    <property type="entry name" value="AB_hydrolase_fold"/>
</dbReference>
<dbReference type="PANTHER" id="PTHR10272">
    <property type="entry name" value="PLATELET-ACTIVATING FACTOR ACETYLHYDROLASE"/>
    <property type="match status" value="1"/>
</dbReference>
<keyword evidence="3" id="KW-0443">Lipid metabolism</keyword>
<feature type="chain" id="PRO_5047027409" evidence="5">
    <location>
        <begin position="26"/>
        <end position="341"/>
    </location>
</feature>
<reference evidence="6 7" key="1">
    <citation type="submission" date="2024-09" db="EMBL/GenBank/DDBJ databases">
        <authorList>
            <person name="Sun Q."/>
            <person name="Mori K."/>
        </authorList>
    </citation>
    <scope>NUCLEOTIDE SEQUENCE [LARGE SCALE GENOMIC DNA]</scope>
    <source>
        <strain evidence="6 7">TBRC 2205</strain>
    </source>
</reference>
<evidence type="ECO:0000256" key="5">
    <source>
        <dbReference type="SAM" id="SignalP"/>
    </source>
</evidence>
<dbReference type="EMBL" id="JBHLUE010000011">
    <property type="protein sequence ID" value="MFC0565413.1"/>
    <property type="molecule type" value="Genomic_DNA"/>
</dbReference>
<sequence>MPPYRLRAAAAATLLAVGLAGCSSGGDRPAPAPSGTPAGAASAAPGGASAGPGGAASAAPTGRVPAGHAPSRSFPVGVRDLRVNRDDRALPVTIWYPRSGTAAGPEATPRRGARAASGRFPVVLFSHGLGARPADYQRLLAGWAAAGFVVAAPTYPNTSRGAQLDVLDVLNQPADASYALTAVLRLDGRAGDPLSGHLATDRVAAAGHSAGGVTTVGLFTADRDARLDAGIVLAGSALGVGTGYAGPAAPLLFVHGERDNVVSYASGKAAYDAVPWPKALLSLPNGDHGGALLRRGNPAFPPVEDSTVDFLRWSLYGDAAALRRLPRDATRGGLADLDDRL</sequence>
<dbReference type="PROSITE" id="PS51257">
    <property type="entry name" value="PROKAR_LIPOPROTEIN"/>
    <property type="match status" value="1"/>
</dbReference>
<keyword evidence="7" id="KW-1185">Reference proteome</keyword>
<keyword evidence="5" id="KW-0732">Signal</keyword>
<gene>
    <name evidence="6" type="ORF">ACFFHU_14870</name>
</gene>
<dbReference type="RefSeq" id="WP_377339190.1">
    <property type="nucleotide sequence ID" value="NZ_JBHLUE010000011.1"/>
</dbReference>
<dbReference type="InterPro" id="IPR017395">
    <property type="entry name" value="Chlorophyllase-like"/>
</dbReference>
<evidence type="ECO:0000313" key="7">
    <source>
        <dbReference type="Proteomes" id="UP001589894"/>
    </source>
</evidence>
<protein>
    <submittedName>
        <fullName evidence="6">Alpha/beta hydrolase family protein</fullName>
    </submittedName>
</protein>
<dbReference type="PANTHER" id="PTHR10272:SF0">
    <property type="entry name" value="PLATELET-ACTIVATING FACTOR ACETYLHYDROLASE"/>
    <property type="match status" value="1"/>
</dbReference>
<organism evidence="6 7">
    <name type="scientific">Plantactinospora siamensis</name>
    <dbReference type="NCBI Taxonomy" id="555372"/>
    <lineage>
        <taxon>Bacteria</taxon>
        <taxon>Bacillati</taxon>
        <taxon>Actinomycetota</taxon>
        <taxon>Actinomycetes</taxon>
        <taxon>Micromonosporales</taxon>
        <taxon>Micromonosporaceae</taxon>
        <taxon>Plantactinospora</taxon>
    </lineage>
</organism>
<comment type="caution">
    <text evidence="6">The sequence shown here is derived from an EMBL/GenBank/DDBJ whole genome shotgun (WGS) entry which is preliminary data.</text>
</comment>
<feature type="compositionally biased region" description="Low complexity" evidence="4">
    <location>
        <begin position="33"/>
        <end position="47"/>
    </location>
</feature>
<dbReference type="SUPFAM" id="SSF53474">
    <property type="entry name" value="alpha/beta-Hydrolases"/>
    <property type="match status" value="1"/>
</dbReference>
<keyword evidence="2" id="KW-0442">Lipid degradation</keyword>
<evidence type="ECO:0000256" key="3">
    <source>
        <dbReference type="ARBA" id="ARBA00023098"/>
    </source>
</evidence>
<accession>A0ABV6NZF9</accession>